<reference evidence="4 5" key="1">
    <citation type="submission" date="2018-12" db="EMBL/GenBank/DDBJ databases">
        <authorList>
            <person name="Sun L."/>
            <person name="Chen Z."/>
        </authorList>
    </citation>
    <scope>NUCLEOTIDE SEQUENCE [LARGE SCALE GENOMIC DNA]</scope>
    <source>
        <strain evidence="4 5">3-5-3</strain>
    </source>
</reference>
<evidence type="ECO:0000256" key="1">
    <source>
        <dbReference type="ARBA" id="ARBA00022630"/>
    </source>
</evidence>
<protein>
    <submittedName>
        <fullName evidence="4">Flavodoxin family protein</fullName>
    </submittedName>
</protein>
<organism evidence="4 5">
    <name type="scientific">Paenibacillus zeisoli</name>
    <dbReference type="NCBI Taxonomy" id="2496267"/>
    <lineage>
        <taxon>Bacteria</taxon>
        <taxon>Bacillati</taxon>
        <taxon>Bacillota</taxon>
        <taxon>Bacilli</taxon>
        <taxon>Bacillales</taxon>
        <taxon>Paenibacillaceae</taxon>
        <taxon>Paenibacillus</taxon>
    </lineage>
</organism>
<dbReference type="Pfam" id="PF03358">
    <property type="entry name" value="FMN_red"/>
    <property type="match status" value="1"/>
</dbReference>
<dbReference type="EMBL" id="RZNX01000001">
    <property type="protein sequence ID" value="RUT35796.1"/>
    <property type="molecule type" value="Genomic_DNA"/>
</dbReference>
<keyword evidence="5" id="KW-1185">Reference proteome</keyword>
<comment type="caution">
    <text evidence="4">The sequence shown here is derived from an EMBL/GenBank/DDBJ whole genome shotgun (WGS) entry which is preliminary data.</text>
</comment>
<evidence type="ECO:0000259" key="3">
    <source>
        <dbReference type="Pfam" id="PF03358"/>
    </source>
</evidence>
<keyword evidence="1" id="KW-0285">Flavoprotein</keyword>
<dbReference type="SUPFAM" id="SSF52218">
    <property type="entry name" value="Flavoproteins"/>
    <property type="match status" value="1"/>
</dbReference>
<dbReference type="InterPro" id="IPR005025">
    <property type="entry name" value="FMN_Rdtase-like_dom"/>
</dbReference>
<dbReference type="RefSeq" id="WP_127197494.1">
    <property type="nucleotide sequence ID" value="NZ_RZNX01000001.1"/>
</dbReference>
<dbReference type="InterPro" id="IPR051796">
    <property type="entry name" value="ISF_SsuE-like"/>
</dbReference>
<dbReference type="PANTHER" id="PTHR43278:SF4">
    <property type="entry name" value="NAD(P)H-DEPENDENT FMN-CONTAINING OXIDOREDUCTASE YWQN-RELATED"/>
    <property type="match status" value="1"/>
</dbReference>
<dbReference type="AlphaFoldDB" id="A0A3S1B938"/>
<dbReference type="GO" id="GO:0016491">
    <property type="term" value="F:oxidoreductase activity"/>
    <property type="evidence" value="ECO:0007669"/>
    <property type="project" value="InterPro"/>
</dbReference>
<feature type="domain" description="NADPH-dependent FMN reductase-like" evidence="3">
    <location>
        <begin position="1"/>
        <end position="107"/>
    </location>
</feature>
<keyword evidence="2" id="KW-0288">FMN</keyword>
<dbReference type="PANTHER" id="PTHR43278">
    <property type="entry name" value="NAD(P)H-DEPENDENT FMN-CONTAINING OXIDOREDUCTASE YWQN-RELATED"/>
    <property type="match status" value="1"/>
</dbReference>
<dbReference type="OrthoDB" id="9805976at2"/>
<dbReference type="Proteomes" id="UP000272464">
    <property type="component" value="Unassembled WGS sequence"/>
</dbReference>
<name>A0A3S1B938_9BACL</name>
<evidence type="ECO:0000313" key="5">
    <source>
        <dbReference type="Proteomes" id="UP000272464"/>
    </source>
</evidence>
<gene>
    <name evidence="4" type="ORF">EJP77_01905</name>
</gene>
<dbReference type="InterPro" id="IPR029039">
    <property type="entry name" value="Flavoprotein-like_sf"/>
</dbReference>
<accession>A0A3S1B938</accession>
<evidence type="ECO:0000313" key="4">
    <source>
        <dbReference type="EMBL" id="RUT35796.1"/>
    </source>
</evidence>
<evidence type="ECO:0000256" key="2">
    <source>
        <dbReference type="ARBA" id="ARBA00022643"/>
    </source>
</evidence>
<proteinExistence type="predicted"/>
<sequence>MGIAVIYGSSRRNGNSEQLAKRLTEGFETDHIYLADYQIEPIKDYRHTDKEPYPEDDYRAVIDRVLAKDKLVFATPIYWYGASGLTKTFIDRWSQSLREDRDGFLAKLGGKSAWVIGIGDDEPHLKGIPLVQQFQYIFDFTGTKYEGYILGRANRPGDILEDEDALAAVEQIRKKWHAEHRLTAEH</sequence>
<dbReference type="Gene3D" id="3.40.50.360">
    <property type="match status" value="1"/>
</dbReference>